<keyword evidence="9" id="KW-0378">Hydrolase</keyword>
<gene>
    <name evidence="9" type="primary">hflK</name>
    <name evidence="9" type="ORF">EBQ26_01415</name>
</gene>
<evidence type="ECO:0000256" key="5">
    <source>
        <dbReference type="ARBA" id="ARBA00023136"/>
    </source>
</evidence>
<dbReference type="InterPro" id="IPR010201">
    <property type="entry name" value="HflK"/>
</dbReference>
<comment type="caution">
    <text evidence="9">The sequence shown here is derived from an EMBL/GenBank/DDBJ whole genome shotgun (WGS) entry which is preliminary data.</text>
</comment>
<feature type="transmembrane region" description="Helical" evidence="6">
    <location>
        <begin position="130"/>
        <end position="150"/>
    </location>
</feature>
<keyword evidence="3 6" id="KW-0812">Transmembrane</keyword>
<dbReference type="GO" id="GO:0006508">
    <property type="term" value="P:proteolysis"/>
    <property type="evidence" value="ECO:0007669"/>
    <property type="project" value="UniProtKB-KW"/>
</dbReference>
<feature type="compositionally biased region" description="Gly residues" evidence="7">
    <location>
        <begin position="104"/>
        <end position="117"/>
    </location>
</feature>
<proteinExistence type="inferred from homology"/>
<feature type="compositionally biased region" description="Low complexity" evidence="7">
    <location>
        <begin position="435"/>
        <end position="456"/>
    </location>
</feature>
<keyword evidence="5 6" id="KW-0472">Membrane</keyword>
<evidence type="ECO:0000313" key="9">
    <source>
        <dbReference type="EMBL" id="RMX01457.1"/>
    </source>
</evidence>
<evidence type="ECO:0000256" key="7">
    <source>
        <dbReference type="SAM" id="MobiDB-lite"/>
    </source>
</evidence>
<feature type="region of interest" description="Disordered" evidence="7">
    <location>
        <begin position="23"/>
        <end position="126"/>
    </location>
</feature>
<dbReference type="CDD" id="cd03404">
    <property type="entry name" value="SPFH_HflK"/>
    <property type="match status" value="1"/>
</dbReference>
<evidence type="ECO:0000259" key="8">
    <source>
        <dbReference type="SMART" id="SM00244"/>
    </source>
</evidence>
<feature type="region of interest" description="Disordered" evidence="7">
    <location>
        <begin position="435"/>
        <end position="466"/>
    </location>
</feature>
<feature type="domain" description="Band 7" evidence="8">
    <location>
        <begin position="145"/>
        <end position="319"/>
    </location>
</feature>
<organism evidence="9 10">
    <name type="scientific">Allofranklinella schreckenbergeri</name>
    <dbReference type="NCBI Taxonomy" id="1076744"/>
    <lineage>
        <taxon>Bacteria</taxon>
        <taxon>Pseudomonadati</taxon>
        <taxon>Pseudomonadota</taxon>
        <taxon>Betaproteobacteria</taxon>
        <taxon>Burkholderiales</taxon>
        <taxon>Comamonadaceae</taxon>
        <taxon>Allofranklinella</taxon>
    </lineage>
</organism>
<dbReference type="RefSeq" id="WP_122237228.1">
    <property type="nucleotide sequence ID" value="NZ_RDQM01000001.1"/>
</dbReference>
<reference evidence="9 10" key="1">
    <citation type="submission" date="2018-10" db="EMBL/GenBank/DDBJ databases">
        <title>Comamonadaceae CDC group NO-1 genome sequencing and assembly.</title>
        <authorList>
            <person name="Bernier A.-M."/>
            <person name="Bernard K."/>
        </authorList>
    </citation>
    <scope>NUCLEOTIDE SEQUENCE [LARGE SCALE GENOMIC DNA]</scope>
    <source>
        <strain evidence="9 10">NML970147</strain>
    </source>
</reference>
<evidence type="ECO:0000256" key="1">
    <source>
        <dbReference type="ARBA" id="ARBA00004167"/>
    </source>
</evidence>
<feature type="compositionally biased region" description="Pro residues" evidence="7">
    <location>
        <begin position="57"/>
        <end position="76"/>
    </location>
</feature>
<name>A0A3M6QEK7_9BURK</name>
<dbReference type="Gene3D" id="3.30.479.30">
    <property type="entry name" value="Band 7 domain"/>
    <property type="match status" value="1"/>
</dbReference>
<protein>
    <recommendedName>
        <fullName evidence="6">Protein HflK</fullName>
    </recommendedName>
</protein>
<evidence type="ECO:0000313" key="10">
    <source>
        <dbReference type="Proteomes" id="UP000267521"/>
    </source>
</evidence>
<dbReference type="EMBL" id="RDQM01000001">
    <property type="protein sequence ID" value="RMX01457.1"/>
    <property type="molecule type" value="Genomic_DNA"/>
</dbReference>
<evidence type="ECO:0000256" key="3">
    <source>
        <dbReference type="ARBA" id="ARBA00022692"/>
    </source>
</evidence>
<dbReference type="Pfam" id="PF01145">
    <property type="entry name" value="Band_7"/>
    <property type="match status" value="1"/>
</dbReference>
<dbReference type="PANTHER" id="PTHR43327">
    <property type="entry name" value="STOMATIN-LIKE PROTEIN 2, MITOCHONDRIAL"/>
    <property type="match status" value="1"/>
</dbReference>
<dbReference type="GO" id="GO:0016020">
    <property type="term" value="C:membrane"/>
    <property type="evidence" value="ECO:0007669"/>
    <property type="project" value="UniProtKB-SubCell"/>
</dbReference>
<evidence type="ECO:0000256" key="6">
    <source>
        <dbReference type="RuleBase" id="RU364113"/>
    </source>
</evidence>
<dbReference type="AlphaFoldDB" id="A0A3M6QEK7"/>
<dbReference type="PANTHER" id="PTHR43327:SF2">
    <property type="entry name" value="MODULATOR OF FTSH PROTEASE HFLK"/>
    <property type="match status" value="1"/>
</dbReference>
<dbReference type="NCBIfam" id="TIGR01933">
    <property type="entry name" value="hflK"/>
    <property type="match status" value="1"/>
</dbReference>
<comment type="similarity">
    <text evidence="2 6">Belongs to the band 7/mec-2 family. HflK subfamily.</text>
</comment>
<comment type="subunit">
    <text evidence="6">HflC and HflK may interact to form a multimeric complex.</text>
</comment>
<keyword evidence="4 6" id="KW-1133">Transmembrane helix</keyword>
<evidence type="ECO:0000256" key="2">
    <source>
        <dbReference type="ARBA" id="ARBA00006971"/>
    </source>
</evidence>
<dbReference type="SUPFAM" id="SSF117892">
    <property type="entry name" value="Band 7/SPFH domain"/>
    <property type="match status" value="1"/>
</dbReference>
<evidence type="ECO:0000256" key="4">
    <source>
        <dbReference type="ARBA" id="ARBA00022989"/>
    </source>
</evidence>
<dbReference type="Proteomes" id="UP000267521">
    <property type="component" value="Unassembled WGS sequence"/>
</dbReference>
<dbReference type="SMART" id="SM00244">
    <property type="entry name" value="PHB"/>
    <property type="match status" value="1"/>
</dbReference>
<dbReference type="InterPro" id="IPR050710">
    <property type="entry name" value="Band7/mec-2_domain"/>
</dbReference>
<keyword evidence="9" id="KW-0645">Protease</keyword>
<sequence>MTATSRSQGLLARLPKRLHALFNLNDPGWGREPERPAGSGSQDEQPGQARPGDGDAPTPPRPQGGPPLPPPTPTPQRPTGGKGQEPPDLSELMGDLSQKLGKLLGNGGNGNSGGRGQPTGPRRPAISGSLIATGGILLAALWLGTGFFIVQEGHRGVVTLFGKYQNTVGAGLNWRWPTPIGRHEMVDMRIKTMDIGSGRTLPETGLNEYAMLTQDENIIEVLFTVQYRINNAEQWLFNTQNQLGAIAEAAESAVREVVGKMSMDQALADRREDIAPALRKLTQEILERYQLGVEVVAINMQPSGVRPPDMVRAAFDDVLRADQERERLKNDAEAYANKVVPLAVGEAARMVEEAEGYREQITARAEGDAARFNAVLAEYRKAPQVTRERMYLETMEDVYGKSRKVLVDSGSSSNLMYLPLDKWLESPATATGAPALQAAPAAAQDASAQTAPAAQASQRRPGRDIR</sequence>
<dbReference type="InterPro" id="IPR036013">
    <property type="entry name" value="Band_7/SPFH_dom_sf"/>
</dbReference>
<accession>A0A3M6QEK7</accession>
<comment type="function">
    <text evidence="6">HflC and HflK could encode or regulate a protease.</text>
</comment>
<comment type="subcellular location">
    <subcellularLocation>
        <location evidence="1">Membrane</location>
        <topology evidence="1">Single-pass membrane protein</topology>
    </subcellularLocation>
</comment>
<dbReference type="InterPro" id="IPR001107">
    <property type="entry name" value="Band_7"/>
</dbReference>
<dbReference type="GO" id="GO:0008233">
    <property type="term" value="F:peptidase activity"/>
    <property type="evidence" value="ECO:0007669"/>
    <property type="project" value="UniProtKB-KW"/>
</dbReference>